<keyword evidence="2" id="KW-1003">Cell membrane</keyword>
<evidence type="ECO:0000256" key="6">
    <source>
        <dbReference type="ARBA" id="ARBA00022989"/>
    </source>
</evidence>
<keyword evidence="9" id="KW-0675">Receptor</keyword>
<evidence type="ECO:0000256" key="12">
    <source>
        <dbReference type="SAM" id="MobiDB-lite"/>
    </source>
</evidence>
<protein>
    <recommendedName>
        <fullName evidence="14">Ig-like domain-containing protein</fullName>
    </recommendedName>
</protein>
<dbReference type="PANTHER" id="PTHR11860:SF101">
    <property type="entry name" value="CMRF35-LIKE MOLECULE 1"/>
    <property type="match status" value="1"/>
</dbReference>
<proteinExistence type="inferred from homology"/>
<dbReference type="InterPro" id="IPR050671">
    <property type="entry name" value="CD300_family_receptors"/>
</dbReference>
<dbReference type="InterPro" id="IPR036179">
    <property type="entry name" value="Ig-like_dom_sf"/>
</dbReference>
<comment type="caution">
    <text evidence="15">The sequence shown here is derived from an EMBL/GenBank/DDBJ whole genome shotgun (WGS) entry which is preliminary data.</text>
</comment>
<gene>
    <name evidence="15" type="ORF">U0070_010534</name>
</gene>
<dbReference type="Pfam" id="PF07686">
    <property type="entry name" value="V-set"/>
    <property type="match status" value="1"/>
</dbReference>
<keyword evidence="10" id="KW-0393">Immunoglobulin domain</keyword>
<evidence type="ECO:0000256" key="9">
    <source>
        <dbReference type="ARBA" id="ARBA00023170"/>
    </source>
</evidence>
<evidence type="ECO:0000256" key="2">
    <source>
        <dbReference type="ARBA" id="ARBA00022475"/>
    </source>
</evidence>
<evidence type="ECO:0000256" key="8">
    <source>
        <dbReference type="ARBA" id="ARBA00023157"/>
    </source>
</evidence>
<dbReference type="GO" id="GO:0004888">
    <property type="term" value="F:transmembrane signaling receptor activity"/>
    <property type="evidence" value="ECO:0007669"/>
    <property type="project" value="TreeGrafter"/>
</dbReference>
<keyword evidence="16" id="KW-1185">Reference proteome</keyword>
<dbReference type="InterPro" id="IPR013783">
    <property type="entry name" value="Ig-like_fold"/>
</dbReference>
<dbReference type="PANTHER" id="PTHR11860">
    <property type="entry name" value="POLYMERIC-IMMUNOGLOBULIN RECEPTOR"/>
    <property type="match status" value="1"/>
</dbReference>
<dbReference type="GO" id="GO:0002376">
    <property type="term" value="P:immune system process"/>
    <property type="evidence" value="ECO:0007669"/>
    <property type="project" value="UniProtKB-KW"/>
</dbReference>
<dbReference type="Proteomes" id="UP001488838">
    <property type="component" value="Unassembled WGS sequence"/>
</dbReference>
<dbReference type="AlphaFoldDB" id="A0AAW0H3A2"/>
<evidence type="ECO:0000256" key="3">
    <source>
        <dbReference type="ARBA" id="ARBA00022692"/>
    </source>
</evidence>
<comment type="similarity">
    <text evidence="11">Belongs to the CD300 family.</text>
</comment>
<dbReference type="InterPro" id="IPR007110">
    <property type="entry name" value="Ig-like_dom"/>
</dbReference>
<comment type="subcellular location">
    <subcellularLocation>
        <location evidence="1">Cell membrane</location>
        <topology evidence="1">Single-pass type I membrane protein</topology>
    </subcellularLocation>
</comment>
<reference evidence="15 16" key="1">
    <citation type="journal article" date="2023" name="bioRxiv">
        <title>Conserved and derived expression patterns and positive selection on dental genes reveal complex evolutionary context of ever-growing rodent molars.</title>
        <authorList>
            <person name="Calamari Z.T."/>
            <person name="Song A."/>
            <person name="Cohen E."/>
            <person name="Akter M."/>
            <person name="Roy R.D."/>
            <person name="Hallikas O."/>
            <person name="Christensen M.M."/>
            <person name="Li P."/>
            <person name="Marangoni P."/>
            <person name="Jernvall J."/>
            <person name="Klein O.D."/>
        </authorList>
    </citation>
    <scope>NUCLEOTIDE SEQUENCE [LARGE SCALE GENOMIC DNA]</scope>
    <source>
        <strain evidence="15">V071</strain>
    </source>
</reference>
<evidence type="ECO:0000256" key="5">
    <source>
        <dbReference type="ARBA" id="ARBA00022859"/>
    </source>
</evidence>
<keyword evidence="7 13" id="KW-0472">Membrane</keyword>
<dbReference type="SUPFAM" id="SSF48726">
    <property type="entry name" value="Immunoglobulin"/>
    <property type="match status" value="1"/>
</dbReference>
<evidence type="ECO:0000259" key="14">
    <source>
        <dbReference type="PROSITE" id="PS50835"/>
    </source>
</evidence>
<evidence type="ECO:0000313" key="15">
    <source>
        <dbReference type="EMBL" id="KAK7795740.1"/>
    </source>
</evidence>
<feature type="region of interest" description="Disordered" evidence="12">
    <location>
        <begin position="179"/>
        <end position="202"/>
    </location>
</feature>
<keyword evidence="4" id="KW-0732">Signal</keyword>
<evidence type="ECO:0000256" key="13">
    <source>
        <dbReference type="SAM" id="Phobius"/>
    </source>
</evidence>
<evidence type="ECO:0000256" key="7">
    <source>
        <dbReference type="ARBA" id="ARBA00023136"/>
    </source>
</evidence>
<keyword evidence="6 13" id="KW-1133">Transmembrane helix</keyword>
<keyword evidence="8" id="KW-1015">Disulfide bond</keyword>
<dbReference type="CDD" id="cd05716">
    <property type="entry name" value="IgV_pIgR_like"/>
    <property type="match status" value="1"/>
</dbReference>
<feature type="compositionally biased region" description="Basic and acidic residues" evidence="12">
    <location>
        <begin position="190"/>
        <end position="202"/>
    </location>
</feature>
<organism evidence="15 16">
    <name type="scientific">Myodes glareolus</name>
    <name type="common">Bank vole</name>
    <name type="synonym">Clethrionomys glareolus</name>
    <dbReference type="NCBI Taxonomy" id="447135"/>
    <lineage>
        <taxon>Eukaryota</taxon>
        <taxon>Metazoa</taxon>
        <taxon>Chordata</taxon>
        <taxon>Craniata</taxon>
        <taxon>Vertebrata</taxon>
        <taxon>Euteleostomi</taxon>
        <taxon>Mammalia</taxon>
        <taxon>Eutheria</taxon>
        <taxon>Euarchontoglires</taxon>
        <taxon>Glires</taxon>
        <taxon>Rodentia</taxon>
        <taxon>Myomorpha</taxon>
        <taxon>Muroidea</taxon>
        <taxon>Cricetidae</taxon>
        <taxon>Arvicolinae</taxon>
        <taxon>Myodes</taxon>
    </lineage>
</organism>
<sequence>MVNGHEWGSLTVRCRYHSKWKNYTKYWCRGADWSACETLVKTDKEQLVKKDRVSIRDDQTDFVVTVTMEELRISDAGVYWCGIERTGFDPKFKVNVNIGPVAPHACPYLDFEGWDRNTRKTETSMPGDFLLSVSFVYHRSLLSSIYFKILVFLELPLFLSMLSAVLWVNRPQRCSGGGEVGLGKVQSSDAKNREKNFQAERK</sequence>
<dbReference type="FunFam" id="2.60.40.10:FF:000370">
    <property type="entry name" value="CMRF35-like molecule 1"/>
    <property type="match status" value="1"/>
</dbReference>
<keyword evidence="3 13" id="KW-0812">Transmembrane</keyword>
<feature type="transmembrane region" description="Helical" evidence="13">
    <location>
        <begin position="145"/>
        <end position="168"/>
    </location>
</feature>
<keyword evidence="5" id="KW-0391">Immunity</keyword>
<accession>A0AAW0H3A2</accession>
<evidence type="ECO:0000256" key="10">
    <source>
        <dbReference type="ARBA" id="ARBA00023319"/>
    </source>
</evidence>
<dbReference type="Gene3D" id="2.60.40.10">
    <property type="entry name" value="Immunoglobulins"/>
    <property type="match status" value="1"/>
</dbReference>
<dbReference type="GO" id="GO:0005886">
    <property type="term" value="C:plasma membrane"/>
    <property type="evidence" value="ECO:0007669"/>
    <property type="project" value="UniProtKB-SubCell"/>
</dbReference>
<dbReference type="EMBL" id="JBBHLL010001822">
    <property type="protein sequence ID" value="KAK7795740.1"/>
    <property type="molecule type" value="Genomic_DNA"/>
</dbReference>
<evidence type="ECO:0000313" key="16">
    <source>
        <dbReference type="Proteomes" id="UP001488838"/>
    </source>
</evidence>
<feature type="domain" description="Ig-like" evidence="14">
    <location>
        <begin position="1"/>
        <end position="97"/>
    </location>
</feature>
<evidence type="ECO:0000256" key="1">
    <source>
        <dbReference type="ARBA" id="ARBA00004251"/>
    </source>
</evidence>
<evidence type="ECO:0000256" key="4">
    <source>
        <dbReference type="ARBA" id="ARBA00022729"/>
    </source>
</evidence>
<dbReference type="PROSITE" id="PS50835">
    <property type="entry name" value="IG_LIKE"/>
    <property type="match status" value="1"/>
</dbReference>
<name>A0AAW0H3A2_MYOGA</name>
<dbReference type="InterPro" id="IPR013106">
    <property type="entry name" value="Ig_V-set"/>
</dbReference>
<evidence type="ECO:0000256" key="11">
    <source>
        <dbReference type="ARBA" id="ARBA00043958"/>
    </source>
</evidence>